<dbReference type="SUPFAM" id="SSF53756">
    <property type="entry name" value="UDP-Glycosyltransferase/glycogen phosphorylase"/>
    <property type="match status" value="1"/>
</dbReference>
<dbReference type="GO" id="GO:1901135">
    <property type="term" value="P:carbohydrate derivative metabolic process"/>
    <property type="evidence" value="ECO:0007669"/>
    <property type="project" value="UniProtKB-ARBA"/>
</dbReference>
<dbReference type="Gene3D" id="3.40.50.2000">
    <property type="entry name" value="Glycogen Phosphorylase B"/>
    <property type="match status" value="2"/>
</dbReference>
<dbReference type="PANTHER" id="PTHR12526">
    <property type="entry name" value="GLYCOSYLTRANSFERASE"/>
    <property type="match status" value="1"/>
</dbReference>
<dbReference type="Pfam" id="PF00534">
    <property type="entry name" value="Glycos_transf_1"/>
    <property type="match status" value="1"/>
</dbReference>
<dbReference type="CDD" id="cd03811">
    <property type="entry name" value="GT4_GT28_WabH-like"/>
    <property type="match status" value="1"/>
</dbReference>
<dbReference type="InterPro" id="IPR028098">
    <property type="entry name" value="Glyco_trans_4-like_N"/>
</dbReference>
<dbReference type="AlphaFoldDB" id="A0A1E7Z6Q3"/>
<organism evidence="3 4">
    <name type="scientific">Alteromonas confluentis</name>
    <dbReference type="NCBI Taxonomy" id="1656094"/>
    <lineage>
        <taxon>Bacteria</taxon>
        <taxon>Pseudomonadati</taxon>
        <taxon>Pseudomonadota</taxon>
        <taxon>Gammaproteobacteria</taxon>
        <taxon>Alteromonadales</taxon>
        <taxon>Alteromonadaceae</taxon>
        <taxon>Alteromonas/Salinimonas group</taxon>
        <taxon>Alteromonas</taxon>
    </lineage>
</organism>
<dbReference type="STRING" id="1656094.BFC18_21140"/>
<comment type="caution">
    <text evidence="3">The sequence shown here is derived from an EMBL/GenBank/DDBJ whole genome shotgun (WGS) entry which is preliminary data.</text>
</comment>
<evidence type="ECO:0000259" key="2">
    <source>
        <dbReference type="Pfam" id="PF13439"/>
    </source>
</evidence>
<keyword evidence="3" id="KW-0808">Transferase</keyword>
<dbReference type="RefSeq" id="WP_070127476.1">
    <property type="nucleotide sequence ID" value="NZ_MDHN01000041.1"/>
</dbReference>
<name>A0A1E7Z6Q3_9ALTE</name>
<dbReference type="GO" id="GO:0016757">
    <property type="term" value="F:glycosyltransferase activity"/>
    <property type="evidence" value="ECO:0007669"/>
    <property type="project" value="InterPro"/>
</dbReference>
<dbReference type="EMBL" id="MDHN01000041">
    <property type="protein sequence ID" value="OFC69223.1"/>
    <property type="molecule type" value="Genomic_DNA"/>
</dbReference>
<gene>
    <name evidence="3" type="ORF">BFC18_21140</name>
</gene>
<feature type="domain" description="Glycosyl transferase family 1" evidence="1">
    <location>
        <begin position="195"/>
        <end position="348"/>
    </location>
</feature>
<reference evidence="3 4" key="1">
    <citation type="submission" date="2016-08" db="EMBL/GenBank/DDBJ databases">
        <authorList>
            <person name="Seilhamer J.J."/>
        </authorList>
    </citation>
    <scope>NUCLEOTIDE SEQUENCE [LARGE SCALE GENOMIC DNA]</scope>
    <source>
        <strain evidence="3 4">KCTC 42603</strain>
    </source>
</reference>
<evidence type="ECO:0000259" key="1">
    <source>
        <dbReference type="Pfam" id="PF00534"/>
    </source>
</evidence>
<feature type="domain" description="Glycosyltransferase subfamily 4-like N-terminal" evidence="2">
    <location>
        <begin position="18"/>
        <end position="178"/>
    </location>
</feature>
<dbReference type="InterPro" id="IPR001296">
    <property type="entry name" value="Glyco_trans_1"/>
</dbReference>
<evidence type="ECO:0000313" key="4">
    <source>
        <dbReference type="Proteomes" id="UP000175691"/>
    </source>
</evidence>
<evidence type="ECO:0000313" key="3">
    <source>
        <dbReference type="EMBL" id="OFC69223.1"/>
    </source>
</evidence>
<proteinExistence type="predicted"/>
<sequence length="389" mass="41871">MAKPATDIAFIINSLEGGGAERVMSKLLAIMEADFLSAGFRVHLILLDNLPEQQQVPAYVNKVVLDTKGSLHAGYKALKNVLFSVKPDICVSFLTRANMLNVALAKRFGHQAIISERVNTSSHLSGGLKDLISKILVRASYPSADLIIAVSEGVKADLVENFGVSASNVQTVYNPYDINAINALAAEPVSDLPAKPYIIGTGRLVKNKNFDLMLKAVAASNIDHDIVILGQGDEKAALLTRAAELGLENRLHLKGFKSNPYPYIKNADFFVSTSNAEGFPNAIAEAMCLGKAVVATNCESGPAEILTGKYPYSVQGFEAQAHGCLCEVNSVSGVADALNYMAAETNRKKYADRSQKRAATFSNEVFRQRIRGALGLNVTQLEQKYVSGC</sequence>
<accession>A0A1E7Z6Q3</accession>
<dbReference type="OrthoDB" id="9792269at2"/>
<protein>
    <submittedName>
        <fullName evidence="3">Glycosyl transferase</fullName>
    </submittedName>
</protein>
<keyword evidence="4" id="KW-1185">Reference proteome</keyword>
<dbReference type="Pfam" id="PF13439">
    <property type="entry name" value="Glyco_transf_4"/>
    <property type="match status" value="1"/>
</dbReference>
<dbReference type="Proteomes" id="UP000175691">
    <property type="component" value="Unassembled WGS sequence"/>
</dbReference>